<gene>
    <name evidence="2" type="ORF">DEBURN_LOCUS4872</name>
</gene>
<keyword evidence="3" id="KW-1185">Reference proteome</keyword>
<feature type="domain" description="Single-stranded DNA binding protein Ssb-like OB fold" evidence="1">
    <location>
        <begin position="6"/>
        <end position="82"/>
    </location>
</feature>
<dbReference type="PANTHER" id="PTHR31472:SF5">
    <property type="entry name" value="OS05G0244600 PROTEIN"/>
    <property type="match status" value="1"/>
</dbReference>
<dbReference type="Gene3D" id="2.40.50.140">
    <property type="entry name" value="Nucleic acid-binding proteins"/>
    <property type="match status" value="1"/>
</dbReference>
<accession>A0A9N8ZS19</accession>
<dbReference type="Pfam" id="PF21473">
    <property type="entry name" value="OB_Ssb-like"/>
    <property type="match status" value="1"/>
</dbReference>
<dbReference type="AlphaFoldDB" id="A0A9N8ZS19"/>
<organism evidence="2 3">
    <name type="scientific">Diversispora eburnea</name>
    <dbReference type="NCBI Taxonomy" id="1213867"/>
    <lineage>
        <taxon>Eukaryota</taxon>
        <taxon>Fungi</taxon>
        <taxon>Fungi incertae sedis</taxon>
        <taxon>Mucoromycota</taxon>
        <taxon>Glomeromycotina</taxon>
        <taxon>Glomeromycetes</taxon>
        <taxon>Diversisporales</taxon>
        <taxon>Diversisporaceae</taxon>
        <taxon>Diversispora</taxon>
    </lineage>
</organism>
<evidence type="ECO:0000313" key="3">
    <source>
        <dbReference type="Proteomes" id="UP000789706"/>
    </source>
</evidence>
<dbReference type="SUPFAM" id="SSF50249">
    <property type="entry name" value="Nucleic acid-binding proteins"/>
    <property type="match status" value="1"/>
</dbReference>
<name>A0A9N8ZS19_9GLOM</name>
<dbReference type="InterPro" id="IPR048970">
    <property type="entry name" value="OB_Ssb-like"/>
</dbReference>
<dbReference type="OrthoDB" id="2274046at2759"/>
<proteinExistence type="predicted"/>
<reference evidence="2" key="1">
    <citation type="submission" date="2021-06" db="EMBL/GenBank/DDBJ databases">
        <authorList>
            <person name="Kallberg Y."/>
            <person name="Tangrot J."/>
            <person name="Rosling A."/>
        </authorList>
    </citation>
    <scope>NUCLEOTIDE SEQUENCE</scope>
    <source>
        <strain evidence="2">AZ414A</strain>
    </source>
</reference>
<comment type="caution">
    <text evidence="2">The sequence shown here is derived from an EMBL/GenBank/DDBJ whole genome shotgun (WGS) entry which is preliminary data.</text>
</comment>
<protein>
    <submittedName>
        <fullName evidence="2">4579_t:CDS:1</fullName>
    </submittedName>
</protein>
<dbReference type="InterPro" id="IPR012340">
    <property type="entry name" value="NA-bd_OB-fold"/>
</dbReference>
<dbReference type="EMBL" id="CAJVPK010000399">
    <property type="protein sequence ID" value="CAG8504915.1"/>
    <property type="molecule type" value="Genomic_DNA"/>
</dbReference>
<evidence type="ECO:0000313" key="2">
    <source>
        <dbReference type="EMBL" id="CAG8504915.1"/>
    </source>
</evidence>
<evidence type="ECO:0000259" key="1">
    <source>
        <dbReference type="Pfam" id="PF21473"/>
    </source>
</evidence>
<dbReference type="Proteomes" id="UP000789706">
    <property type="component" value="Unassembled WGS sequence"/>
</dbReference>
<dbReference type="PANTHER" id="PTHR31472">
    <property type="entry name" value="OS05G0244600 PROTEIN"/>
    <property type="match status" value="1"/>
</dbReference>
<sequence>MRICELQPEQYQVNLCVKVIAKIMISEVDDYTTWTKIKVAEFLVGDSSGYQIPLFQPETNVILHNARVEMYRGFMRIVIDQNTNAKIINDESEIIDYLNNHNNLNNNNISNNISINTSNNISNINNHQNNINIINEMHPNLDKNISLTEYQYVPNVVLNEE</sequence>